<proteinExistence type="predicted"/>
<dbReference type="InterPro" id="IPR008030">
    <property type="entry name" value="NmrA-like"/>
</dbReference>
<evidence type="ECO:0000313" key="2">
    <source>
        <dbReference type="EMBL" id="POZ86208.1"/>
    </source>
</evidence>
<organism evidence="2 3">
    <name type="scientific">Burkholderia contaminans</name>
    <dbReference type="NCBI Taxonomy" id="488447"/>
    <lineage>
        <taxon>Bacteria</taxon>
        <taxon>Pseudomonadati</taxon>
        <taxon>Pseudomonadota</taxon>
        <taxon>Betaproteobacteria</taxon>
        <taxon>Burkholderiales</taxon>
        <taxon>Burkholderiaceae</taxon>
        <taxon>Burkholderia</taxon>
        <taxon>Burkholderia cepacia complex</taxon>
    </lineage>
</organism>
<dbReference type="Pfam" id="PF05368">
    <property type="entry name" value="NmrA"/>
    <property type="match status" value="1"/>
</dbReference>
<protein>
    <submittedName>
        <fullName evidence="2">NAD(P)-dependent oxidoreductase</fullName>
    </submittedName>
</protein>
<dbReference type="EMBL" id="PQVP01000001">
    <property type="protein sequence ID" value="POZ86208.1"/>
    <property type="molecule type" value="Genomic_DNA"/>
</dbReference>
<dbReference type="PANTHER" id="PTHR43162">
    <property type="match status" value="1"/>
</dbReference>
<dbReference type="Proteomes" id="UP000238655">
    <property type="component" value="Chromosome 2"/>
</dbReference>
<reference evidence="2 3" key="1">
    <citation type="submission" date="2018-01" db="EMBL/GenBank/DDBJ databases">
        <title>Successful Treatment of Persistent Burkholderia cepacia Bacteremia with Ceftazidime-Avibactam.</title>
        <authorList>
            <person name="Tamma P."/>
            <person name="Fan Y."/>
            <person name="Bergman Y."/>
            <person name="Sick-Samuels A."/>
            <person name="Hsu A."/>
            <person name="Timp W."/>
            <person name="Simner P."/>
        </authorList>
    </citation>
    <scope>NUCLEOTIDE SEQUENCE [LARGE SCALE GENOMIC DNA]</scope>
    <source>
        <strain evidence="2 3">170816</strain>
    </source>
</reference>
<dbReference type="Gene3D" id="3.40.50.720">
    <property type="entry name" value="NAD(P)-binding Rossmann-like Domain"/>
    <property type="match status" value="1"/>
</dbReference>
<dbReference type="RefSeq" id="WP_089463455.1">
    <property type="nucleotide sequence ID" value="NZ_CM009576.1"/>
</dbReference>
<dbReference type="SUPFAM" id="SSF51735">
    <property type="entry name" value="NAD(P)-binding Rossmann-fold domains"/>
    <property type="match status" value="1"/>
</dbReference>
<sequence>MTVGSPVMSQRPRIAIAGATGRVGSSLISLLASESVDVVALTRTPDALDLPPGVNAAGVDFSDPRTLVDALRGTERLFVSHGTSLQQVANEVALIDAAVASGVRHIVKLSSFGPPTRLNPMAWHMQIEEHLARQAVASTTLRPSTFMDVLKRSAAAIASDSWAGAAGNGRVNFIDTRDVARVARIALLEHVEPDSQRVYHLTGPRAMTMHEIADELSQLLGRNVIYAERTLEQQREVLLAEGLPAYVADLLVGLDQVFRDSAMSETTTTVQEVTGEAPLPLTQWLAENISIFKK</sequence>
<gene>
    <name evidence="2" type="ORF">C3743_06805</name>
</gene>
<accession>A0A2S5E4G7</accession>
<feature type="domain" description="NmrA-like" evidence="1">
    <location>
        <begin position="13"/>
        <end position="265"/>
    </location>
</feature>
<comment type="caution">
    <text evidence="2">The sequence shown here is derived from an EMBL/GenBank/DDBJ whole genome shotgun (WGS) entry which is preliminary data.</text>
</comment>
<evidence type="ECO:0000259" key="1">
    <source>
        <dbReference type="Pfam" id="PF05368"/>
    </source>
</evidence>
<dbReference type="PANTHER" id="PTHR43162:SF1">
    <property type="entry name" value="PRESTALK A DIFFERENTIATION PROTEIN A"/>
    <property type="match status" value="1"/>
</dbReference>
<dbReference type="AlphaFoldDB" id="A0A2S5E4G7"/>
<name>A0A2S5E4G7_9BURK</name>
<dbReference type="Gene3D" id="3.90.25.10">
    <property type="entry name" value="UDP-galactose 4-epimerase, domain 1"/>
    <property type="match status" value="1"/>
</dbReference>
<dbReference type="InterPro" id="IPR036291">
    <property type="entry name" value="NAD(P)-bd_dom_sf"/>
</dbReference>
<dbReference type="InterPro" id="IPR051604">
    <property type="entry name" value="Ergot_Alk_Oxidoreductase"/>
</dbReference>
<evidence type="ECO:0000313" key="3">
    <source>
        <dbReference type="Proteomes" id="UP000238655"/>
    </source>
</evidence>